<keyword evidence="2" id="KW-0732">Signal</keyword>
<proteinExistence type="predicted"/>
<evidence type="ECO:0000313" key="4">
    <source>
        <dbReference type="Proteomes" id="UP000550787"/>
    </source>
</evidence>
<sequence length="612" mass="65063">MQRFHLVCTAALAIVAPLAAVPAGAWAAAPAPSMQPPAVTVAAAPWPDGLSGSMLVATVAALEGDDAVAASAFRQAYGLDPSRPVLLRQAFLYSALAGDDAAAGLAARLPGQLMAELVMGNDAVRVGRWSDAKAHYDRVQQDAMLAAIRPLLDAWTLLGAGQPDRALAIIDPWTADRVLGRYYAVHAALIADLAGQHDRADRYYRLALDASPGRDLFSTWALGHWLIAQGHRAQATRLLDSLVAGGAGLSLARDGVLAAMDRPPVTSPRQGIAQAYAFLSALIGQEAERIPDPTGRLAHDAGVRDMRMLLLRFALALDPGFGQARLLLSALQYDGGQAAAARDTIVAQARDGGVAQAFPHDPLATVMQVQVARLDAATGRGDDAIRILTDLARAQPAQAQIWQTLGDIQSGREDWAGAAASFSRAITATGRLSGDDWEILFGRAVAYDRLARWPQAQADLEHALALAPNEALLLNYLGYSWVEHDRNLPQAEALLRHAVAVEPQNAAIRDSLGWALVRQGRIAEGLALLERAAEQTPEDPAVNYHLGVAYWKAGRPREAVNQWHVAQALPAADPSDVQKITAALADAARSGHEDPPPDQDGAARKKDPSDRD</sequence>
<feature type="signal peptide" evidence="2">
    <location>
        <begin position="1"/>
        <end position="27"/>
    </location>
</feature>
<comment type="caution">
    <text evidence="3">The sequence shown here is derived from an EMBL/GenBank/DDBJ whole genome shotgun (WGS) entry which is preliminary data.</text>
</comment>
<feature type="compositionally biased region" description="Basic and acidic residues" evidence="1">
    <location>
        <begin position="589"/>
        <end position="612"/>
    </location>
</feature>
<dbReference type="SUPFAM" id="SSF48452">
    <property type="entry name" value="TPR-like"/>
    <property type="match status" value="2"/>
</dbReference>
<dbReference type="Proteomes" id="UP000550787">
    <property type="component" value="Unassembled WGS sequence"/>
</dbReference>
<accession>A0A7W4I7K5</accession>
<dbReference type="PANTHER" id="PTHR12558">
    <property type="entry name" value="CELL DIVISION CYCLE 16,23,27"/>
    <property type="match status" value="1"/>
</dbReference>
<dbReference type="Pfam" id="PF13432">
    <property type="entry name" value="TPR_16"/>
    <property type="match status" value="2"/>
</dbReference>
<feature type="chain" id="PRO_5030909069" evidence="2">
    <location>
        <begin position="28"/>
        <end position="612"/>
    </location>
</feature>
<dbReference type="AlphaFoldDB" id="A0A7W4I7K5"/>
<feature type="region of interest" description="Disordered" evidence="1">
    <location>
        <begin position="582"/>
        <end position="612"/>
    </location>
</feature>
<evidence type="ECO:0000256" key="1">
    <source>
        <dbReference type="SAM" id="MobiDB-lite"/>
    </source>
</evidence>
<dbReference type="PANTHER" id="PTHR12558:SF13">
    <property type="entry name" value="CELL DIVISION CYCLE PROTEIN 27 HOMOLOG"/>
    <property type="match status" value="1"/>
</dbReference>
<name>A0A7W4I7K5_GLUDI</name>
<dbReference type="EMBL" id="JABEQG010000042">
    <property type="protein sequence ID" value="MBB2157765.1"/>
    <property type="molecule type" value="Genomic_DNA"/>
</dbReference>
<evidence type="ECO:0000256" key="2">
    <source>
        <dbReference type="SAM" id="SignalP"/>
    </source>
</evidence>
<protein>
    <submittedName>
        <fullName evidence="3">Tetratricopeptide repeat protein</fullName>
    </submittedName>
</protein>
<organism evidence="3 4">
    <name type="scientific">Gluconacetobacter diazotrophicus</name>
    <name type="common">Acetobacter diazotrophicus</name>
    <dbReference type="NCBI Taxonomy" id="33996"/>
    <lineage>
        <taxon>Bacteria</taxon>
        <taxon>Pseudomonadati</taxon>
        <taxon>Pseudomonadota</taxon>
        <taxon>Alphaproteobacteria</taxon>
        <taxon>Acetobacterales</taxon>
        <taxon>Acetobacteraceae</taxon>
        <taxon>Gluconacetobacter</taxon>
    </lineage>
</organism>
<dbReference type="InterPro" id="IPR011990">
    <property type="entry name" value="TPR-like_helical_dom_sf"/>
</dbReference>
<reference evidence="3 4" key="1">
    <citation type="submission" date="2020-04" db="EMBL/GenBank/DDBJ databases">
        <title>Description of novel Gluconacetobacter.</title>
        <authorList>
            <person name="Sombolestani A."/>
        </authorList>
    </citation>
    <scope>NUCLEOTIDE SEQUENCE [LARGE SCALE GENOMIC DNA]</scope>
    <source>
        <strain evidence="3 4">LMG 7603</strain>
    </source>
</reference>
<dbReference type="InterPro" id="IPR019734">
    <property type="entry name" value="TPR_rpt"/>
</dbReference>
<gene>
    <name evidence="3" type="ORF">HLH33_15870</name>
</gene>
<dbReference type="SMART" id="SM00028">
    <property type="entry name" value="TPR"/>
    <property type="match status" value="5"/>
</dbReference>
<dbReference type="RefSeq" id="WP_183116379.1">
    <property type="nucleotide sequence ID" value="NZ_JABEQG010000042.1"/>
</dbReference>
<evidence type="ECO:0000313" key="3">
    <source>
        <dbReference type="EMBL" id="MBB2157765.1"/>
    </source>
</evidence>
<dbReference type="Gene3D" id="1.25.40.10">
    <property type="entry name" value="Tetratricopeptide repeat domain"/>
    <property type="match status" value="1"/>
</dbReference>